<dbReference type="HAMAP" id="MF_00027">
    <property type="entry name" value="CobB_CbiA"/>
    <property type="match status" value="1"/>
</dbReference>
<dbReference type="PANTHER" id="PTHR43873:SF1">
    <property type="entry name" value="COBYRINATE A,C-DIAMIDE SYNTHASE"/>
    <property type="match status" value="1"/>
</dbReference>
<dbReference type="eggNOG" id="arCOG00106">
    <property type="taxonomic scope" value="Archaea"/>
</dbReference>
<dbReference type="UniPathway" id="UPA00148">
    <property type="reaction ID" value="UER00231"/>
</dbReference>
<feature type="active site" description="Nucleophile" evidence="7">
    <location>
        <position position="338"/>
    </location>
</feature>
<comment type="pathway">
    <text evidence="7">Cofactor biosynthesis; adenosylcobalamin biosynthesis; cob(II)yrinate a,c-diamide from sirohydrochlorin (anaerobic route): step 10/10.</text>
</comment>
<feature type="domain" description="CobB/CobQ-like glutamine amidotransferase" evidence="9">
    <location>
        <begin position="255"/>
        <end position="448"/>
    </location>
</feature>
<comment type="similarity">
    <text evidence="7">Belongs to the CobB/CbiA family.</text>
</comment>
<dbReference type="RefSeq" id="WP_226987242.1">
    <property type="nucleotide sequence ID" value="NZ_CP007174.1"/>
</dbReference>
<comment type="miscellaneous">
    <text evidence="7">The a and c carboxylates of cobyrinate are activated for nucleophilic attack via formation of a phosphorylated intermediate by ATP. CbiA catalyzes first the amidation of the c-carboxylate, and then that of the a-carboxylate.</text>
</comment>
<evidence type="ECO:0000313" key="10">
    <source>
        <dbReference type="EMBL" id="AIF83795.1"/>
    </source>
</evidence>
<evidence type="ECO:0000256" key="3">
    <source>
        <dbReference type="ARBA" id="ARBA00022741"/>
    </source>
</evidence>
<dbReference type="SUPFAM" id="SSF52317">
    <property type="entry name" value="Class I glutamine amidotransferase-like"/>
    <property type="match status" value="1"/>
</dbReference>
<dbReference type="PANTHER" id="PTHR43873">
    <property type="entry name" value="COBYRINATE A,C-DIAMIDE SYNTHASE"/>
    <property type="match status" value="1"/>
</dbReference>
<dbReference type="InterPro" id="IPR029062">
    <property type="entry name" value="Class_I_gatase-like"/>
</dbReference>
<dbReference type="HOGENOM" id="CLU_022752_2_0_2"/>
<dbReference type="Gene3D" id="3.40.50.880">
    <property type="match status" value="1"/>
</dbReference>
<name>A0A075MRS7_9ARCH</name>
<dbReference type="EMBL" id="CP007174">
    <property type="protein sequence ID" value="AIF83795.1"/>
    <property type="molecule type" value="Genomic_DNA"/>
</dbReference>
<dbReference type="Pfam" id="PF07685">
    <property type="entry name" value="GATase_3"/>
    <property type="match status" value="1"/>
</dbReference>
<dbReference type="InterPro" id="IPR002586">
    <property type="entry name" value="CobQ/CobB/MinD/ParA_Nub-bd_dom"/>
</dbReference>
<comment type="domain">
    <text evidence="7">Comprises of two domains. The C-terminal domain contains the binding site for glutamine and catalyzes the hydrolysis of this substrate to glutamate and ammonia. The N-terminal domain is anticipated to bind ATP and cobyrinate and catalyzes the ultimate synthesis of the diamide product. The ammonia produced via the glutaminase domain is probably translocated to the adjacent domain via a molecular tunnel, where it reacts with an activated intermediate.</text>
</comment>
<comment type="catalytic activity">
    <reaction evidence="7">
        <text>cob(II)yrinate + 2 L-glutamine + 2 ATP + 2 H2O = cob(II)yrinate a,c diamide + 2 L-glutamate + 2 ADP + 2 phosphate + 2 H(+)</text>
        <dbReference type="Rhea" id="RHEA:26289"/>
        <dbReference type="ChEBI" id="CHEBI:15377"/>
        <dbReference type="ChEBI" id="CHEBI:15378"/>
        <dbReference type="ChEBI" id="CHEBI:29985"/>
        <dbReference type="ChEBI" id="CHEBI:30616"/>
        <dbReference type="ChEBI" id="CHEBI:43474"/>
        <dbReference type="ChEBI" id="CHEBI:58359"/>
        <dbReference type="ChEBI" id="CHEBI:58537"/>
        <dbReference type="ChEBI" id="CHEBI:58894"/>
        <dbReference type="ChEBI" id="CHEBI:456216"/>
        <dbReference type="EC" id="6.3.5.11"/>
    </reaction>
</comment>
<dbReference type="CDD" id="cd03130">
    <property type="entry name" value="GATase1_CobB"/>
    <property type="match status" value="1"/>
</dbReference>
<feature type="domain" description="CobQ/CobB/MinD/ParA nucleotide binding" evidence="8">
    <location>
        <begin position="9"/>
        <end position="197"/>
    </location>
</feature>
<dbReference type="EC" id="6.3.5.11" evidence="7"/>
<dbReference type="KEGG" id="nev:NTE_01734"/>
<evidence type="ECO:0000256" key="2">
    <source>
        <dbReference type="ARBA" id="ARBA00022598"/>
    </source>
</evidence>
<dbReference type="SUPFAM" id="SSF52540">
    <property type="entry name" value="P-loop containing nucleoside triphosphate hydrolases"/>
    <property type="match status" value="1"/>
</dbReference>
<dbReference type="Pfam" id="PF01656">
    <property type="entry name" value="CbiA"/>
    <property type="match status" value="1"/>
</dbReference>
<gene>
    <name evidence="7" type="primary">cbiA</name>
    <name evidence="10" type="ORF">NTE_01734</name>
</gene>
<dbReference type="CDD" id="cd05388">
    <property type="entry name" value="CobB_N"/>
    <property type="match status" value="1"/>
</dbReference>
<keyword evidence="2 7" id="KW-0436">Ligase</keyword>
<dbReference type="GO" id="GO:0009236">
    <property type="term" value="P:cobalamin biosynthetic process"/>
    <property type="evidence" value="ECO:0007669"/>
    <property type="project" value="UniProtKB-UniRule"/>
</dbReference>
<accession>A0A075MRS7</accession>
<dbReference type="NCBIfam" id="TIGR00379">
    <property type="entry name" value="cobB"/>
    <property type="match status" value="1"/>
</dbReference>
<dbReference type="InterPro" id="IPR011698">
    <property type="entry name" value="GATase_3"/>
</dbReference>
<evidence type="ECO:0000259" key="9">
    <source>
        <dbReference type="Pfam" id="PF07685"/>
    </source>
</evidence>
<dbReference type="PROSITE" id="PS51274">
    <property type="entry name" value="GATASE_COBBQ"/>
    <property type="match status" value="1"/>
</dbReference>
<dbReference type="Proteomes" id="UP000028194">
    <property type="component" value="Chromosome"/>
</dbReference>
<evidence type="ECO:0000313" key="11">
    <source>
        <dbReference type="Proteomes" id="UP000028194"/>
    </source>
</evidence>
<keyword evidence="4 7" id="KW-0067">ATP-binding</keyword>
<dbReference type="AlphaFoldDB" id="A0A075MRS7"/>
<reference evidence="10 11" key="1">
    <citation type="journal article" date="2014" name="PLoS ONE">
        <title>Genome Sequence of Candidatus Nitrososphaera evergladensis from Group I.1b Enriched from Everglades Soil Reveals Novel Genomic Features of the Ammonia-Oxidizing Archaea.</title>
        <authorList>
            <person name="Zhalnina K.V."/>
            <person name="Dias R."/>
            <person name="Leonard M.T."/>
            <person name="Dorr de Quadros P."/>
            <person name="Camargo F.A."/>
            <person name="Drew J.C."/>
            <person name="Farmerie W.G."/>
            <person name="Daroub S.H."/>
            <person name="Triplett E.W."/>
        </authorList>
    </citation>
    <scope>NUCLEOTIDE SEQUENCE [LARGE SCALE GENOMIC DNA]</scope>
    <source>
        <strain evidence="10 11">SR1</strain>
    </source>
</reference>
<organism evidence="10 11">
    <name type="scientific">Candidatus Nitrososphaera evergladensis SR1</name>
    <dbReference type="NCBI Taxonomy" id="1459636"/>
    <lineage>
        <taxon>Archaea</taxon>
        <taxon>Nitrososphaerota</taxon>
        <taxon>Nitrososphaeria</taxon>
        <taxon>Nitrososphaerales</taxon>
        <taxon>Nitrososphaeraceae</taxon>
        <taxon>Nitrososphaera</taxon>
    </lineage>
</organism>
<evidence type="ECO:0000256" key="1">
    <source>
        <dbReference type="ARBA" id="ARBA00001946"/>
    </source>
</evidence>
<comment type="function">
    <text evidence="7">Catalyzes the ATP-dependent amidation of the two carboxylate groups at positions a and c of cobyrinate, using either L-glutamine or ammonia as the nitrogen source.</text>
</comment>
<evidence type="ECO:0000259" key="8">
    <source>
        <dbReference type="Pfam" id="PF01656"/>
    </source>
</evidence>
<comment type="cofactor">
    <cofactor evidence="1 7">
        <name>Mg(2+)</name>
        <dbReference type="ChEBI" id="CHEBI:18420"/>
    </cofactor>
</comment>
<dbReference type="GO" id="GO:0042242">
    <property type="term" value="F:cobyrinic acid a,c-diamide synthase activity"/>
    <property type="evidence" value="ECO:0007669"/>
    <property type="project" value="UniProtKB-UniRule"/>
</dbReference>
<protein>
    <recommendedName>
        <fullName evidence="7">Cobyrinate a,c-diamide synthase</fullName>
        <ecNumber evidence="7">6.3.5.11</ecNumber>
    </recommendedName>
    <alternativeName>
        <fullName evidence="7">Cobyrinic acid a,c-diamide synthetase</fullName>
    </alternativeName>
</protein>
<feature type="site" description="Increases nucleophilicity of active site Cys" evidence="7">
    <location>
        <position position="441"/>
    </location>
</feature>
<keyword evidence="11" id="KW-1185">Reference proteome</keyword>
<keyword evidence="7" id="KW-0169">Cobalamin biosynthesis</keyword>
<evidence type="ECO:0000256" key="6">
    <source>
        <dbReference type="ARBA" id="ARBA00022962"/>
    </source>
</evidence>
<keyword evidence="5 7" id="KW-0460">Magnesium</keyword>
<keyword evidence="3 7" id="KW-0547">Nucleotide-binding</keyword>
<sequence>MATVAVPRIVVAGVTSGVGKTTVAVAIMHTLRKKKGLAVQPFKVGPDFIDPSYHTFVTGRKSRNLDVWLMGRQGVIDCFNSACESADVAVIEGVMGLFDGMSGKDNFASTAHVAKILGAPVVLVVDASKSARSIAAIALGFTHFDRSVRIAGIILNNVASDRHAGYLSEALAGKVRRVPVLGVIRRNSEIKMDERHLGLVPAQELQKKKRAAILDAAKYVSEQIDIDSILKACGTGPLPASSSAMKKAPKKKATTIAVALDESFNFYYADNLDALRRAGARLVFFSPVNDARLPEGIDGVMLGGGFPEVLADKLEKNRPMIKSVAKAVNAGMPVYGECGGLMYLTRSISGYKGEKKTRRMAGLIDADTVMTSRLTLNYTEADCDGPVFGRANLRGHEFHYSAIEDISRDSRFAYAMKKGKGVTDGRDGFVIGETGLAAYMHLHFASKNNVLAERLVRSCASYLRR</sequence>
<proteinExistence type="inferred from homology"/>
<dbReference type="STRING" id="1459636.NTE_01734"/>
<dbReference type="GO" id="GO:0005524">
    <property type="term" value="F:ATP binding"/>
    <property type="evidence" value="ECO:0007669"/>
    <property type="project" value="UniProtKB-UniRule"/>
</dbReference>
<evidence type="ECO:0000256" key="4">
    <source>
        <dbReference type="ARBA" id="ARBA00022840"/>
    </source>
</evidence>
<evidence type="ECO:0000256" key="7">
    <source>
        <dbReference type="HAMAP-Rule" id="MF_00027"/>
    </source>
</evidence>
<evidence type="ECO:0000256" key="5">
    <source>
        <dbReference type="ARBA" id="ARBA00022842"/>
    </source>
</evidence>
<dbReference type="GeneID" id="41597503"/>
<dbReference type="InterPro" id="IPR004484">
    <property type="entry name" value="CbiA/CobB_synth"/>
</dbReference>
<dbReference type="Gene3D" id="3.40.50.300">
    <property type="entry name" value="P-loop containing nucleotide triphosphate hydrolases"/>
    <property type="match status" value="1"/>
</dbReference>
<dbReference type="NCBIfam" id="NF002204">
    <property type="entry name" value="PRK01077.1"/>
    <property type="match status" value="1"/>
</dbReference>
<dbReference type="InterPro" id="IPR027417">
    <property type="entry name" value="P-loop_NTPase"/>
</dbReference>
<keyword evidence="6 7" id="KW-0315">Glutamine amidotransferase</keyword>